<keyword evidence="2" id="KW-0805">Transcription regulation</keyword>
<reference evidence="5 6" key="1">
    <citation type="submission" date="2025-04" db="UniProtKB">
        <authorList>
            <consortium name="RefSeq"/>
        </authorList>
    </citation>
    <scope>IDENTIFICATION</scope>
</reference>
<name>A0A1U7ZSQ0_NELNU</name>
<evidence type="ECO:0000313" key="5">
    <source>
        <dbReference type="RefSeq" id="XP_010251876.1"/>
    </source>
</evidence>
<evidence type="ECO:0000256" key="2">
    <source>
        <dbReference type="ARBA" id="ARBA00022472"/>
    </source>
</evidence>
<proteinExistence type="inferred from homology"/>
<dbReference type="PANTHER" id="PTHR13068">
    <property type="entry name" value="CGI-12 PROTEIN-RELATED"/>
    <property type="match status" value="1"/>
</dbReference>
<protein>
    <submittedName>
        <fullName evidence="5 6">Transcription termination factor MTERF8, chloroplastic-like</fullName>
    </submittedName>
</protein>
<evidence type="ECO:0000313" key="6">
    <source>
        <dbReference type="RefSeq" id="XP_010251877.1"/>
    </source>
</evidence>
<keyword evidence="4" id="KW-1185">Reference proteome</keyword>
<dbReference type="RefSeq" id="XP_010251879.1">
    <property type="nucleotide sequence ID" value="XM_010253577.2"/>
</dbReference>
<dbReference type="GeneID" id="104593630"/>
<dbReference type="RefSeq" id="XP_010251881.1">
    <property type="nucleotide sequence ID" value="XM_010253579.2"/>
</dbReference>
<dbReference type="FunFam" id="1.25.70.10:FF:000001">
    <property type="entry name" value="Mitochondrial transcription termination factor-like"/>
    <property type="match status" value="1"/>
</dbReference>
<keyword evidence="2" id="KW-0806">Transcription termination</keyword>
<dbReference type="GO" id="GO:0009658">
    <property type="term" value="P:chloroplast organization"/>
    <property type="evidence" value="ECO:0000318"/>
    <property type="project" value="GO_Central"/>
</dbReference>
<dbReference type="PANTHER" id="PTHR13068:SF31">
    <property type="entry name" value="TRANSCRIPTION TERMINATION FACTOR MTERF2, CHLOROPLASTIC-LIKE"/>
    <property type="match status" value="1"/>
</dbReference>
<accession>A0A1U7ZSQ0</accession>
<dbReference type="RefSeq" id="XP_010251876.1">
    <property type="nucleotide sequence ID" value="XM_010253574.2"/>
</dbReference>
<dbReference type="OMA" id="WIFYLPE"/>
<dbReference type="SMART" id="SM00733">
    <property type="entry name" value="Mterf"/>
    <property type="match status" value="6"/>
</dbReference>
<dbReference type="Proteomes" id="UP000189703">
    <property type="component" value="Unplaced"/>
</dbReference>
<dbReference type="Pfam" id="PF02536">
    <property type="entry name" value="mTERF"/>
    <property type="match status" value="1"/>
</dbReference>
<dbReference type="eggNOG" id="KOG1267">
    <property type="taxonomic scope" value="Eukaryota"/>
</dbReference>
<dbReference type="AlphaFoldDB" id="A0A1U7ZSQ0"/>
<comment type="similarity">
    <text evidence="1">Belongs to the mTERF family.</text>
</comment>
<dbReference type="RefSeq" id="XP_010251877.1">
    <property type="nucleotide sequence ID" value="XM_010253575.2"/>
</dbReference>
<evidence type="ECO:0000256" key="3">
    <source>
        <dbReference type="ARBA" id="ARBA00022946"/>
    </source>
</evidence>
<dbReference type="KEGG" id="nnu:104593630"/>
<sequence>MYRISQNRRTFYFHFLQCPFLNSFTTAKKTAPAVSSDPSLPFTVQYLVNTCALPVESALSASKTLQLDERNPQKHDSVLNFLKSRGFSDTHISKLITKRPSLLRCNLEGKLKPKIEYLLGFGFSGSTLAELLLSCPNILRSLDNVLKPNFEVLLTLLKTSEDVINAVKRYPWLLNFDLRRNMQPNVSILMSQGVHVAHISKLIISHPRTVVQKVDKMIKIVETVKKLGFQPSSSLFVHAVRAMSSTTEPTWKRKMEVFKSFGWSEEEVMSAFKRSPNVITCSEEKIKRLMDFYTSTMKLERSTIIANPTLLGYGFSTRIWPRYLVIKVLETKQLLKVGRKLIWAFRLNEKKFVETYVTMHLVRVPDLMEVYKDAIAAKETCIDGDDRGVSRISGDKILTRNAE</sequence>
<dbReference type="InterPro" id="IPR003690">
    <property type="entry name" value="MTERF"/>
</dbReference>
<organism evidence="4 6">
    <name type="scientific">Nelumbo nucifera</name>
    <name type="common">Sacred lotus</name>
    <dbReference type="NCBI Taxonomy" id="4432"/>
    <lineage>
        <taxon>Eukaryota</taxon>
        <taxon>Viridiplantae</taxon>
        <taxon>Streptophyta</taxon>
        <taxon>Embryophyta</taxon>
        <taxon>Tracheophyta</taxon>
        <taxon>Spermatophyta</taxon>
        <taxon>Magnoliopsida</taxon>
        <taxon>Proteales</taxon>
        <taxon>Nelumbonaceae</taxon>
        <taxon>Nelumbo</taxon>
    </lineage>
</organism>
<keyword evidence="2" id="KW-0804">Transcription</keyword>
<dbReference type="InterPro" id="IPR038538">
    <property type="entry name" value="MTERF_sf"/>
</dbReference>
<dbReference type="GO" id="GO:0009507">
    <property type="term" value="C:chloroplast"/>
    <property type="evidence" value="ECO:0000318"/>
    <property type="project" value="GO_Central"/>
</dbReference>
<evidence type="ECO:0000313" key="4">
    <source>
        <dbReference type="Proteomes" id="UP000189703"/>
    </source>
</evidence>
<evidence type="ECO:0000256" key="1">
    <source>
        <dbReference type="ARBA" id="ARBA00007692"/>
    </source>
</evidence>
<keyword evidence="3" id="KW-0809">Transit peptide</keyword>
<dbReference type="OrthoDB" id="637682at2759"/>
<gene>
    <name evidence="5 6 7 8 9" type="primary">LOC104593630</name>
</gene>
<dbReference type="RefSeq" id="XP_010251882.1">
    <property type="nucleotide sequence ID" value="XM_010253580.2"/>
</dbReference>
<dbReference type="GO" id="GO:0006353">
    <property type="term" value="P:DNA-templated transcription termination"/>
    <property type="evidence" value="ECO:0007669"/>
    <property type="project" value="UniProtKB-KW"/>
</dbReference>
<evidence type="ECO:0000313" key="9">
    <source>
        <dbReference type="RefSeq" id="XP_010251882.1"/>
    </source>
</evidence>
<evidence type="ECO:0000313" key="8">
    <source>
        <dbReference type="RefSeq" id="XP_010251881.1"/>
    </source>
</evidence>
<evidence type="ECO:0000313" key="7">
    <source>
        <dbReference type="RefSeq" id="XP_010251879.1"/>
    </source>
</evidence>
<dbReference type="GO" id="GO:0003676">
    <property type="term" value="F:nucleic acid binding"/>
    <property type="evidence" value="ECO:0007669"/>
    <property type="project" value="InterPro"/>
</dbReference>
<dbReference type="Gene3D" id="1.25.70.10">
    <property type="entry name" value="Transcription termination factor 3, mitochondrial"/>
    <property type="match status" value="1"/>
</dbReference>